<dbReference type="Pfam" id="PF07940">
    <property type="entry name" value="Hepar_II_III_C"/>
    <property type="match status" value="1"/>
</dbReference>
<dbReference type="InterPro" id="IPR032518">
    <property type="entry name" value="HepII_N"/>
</dbReference>
<keyword evidence="2" id="KW-0732">Signal</keyword>
<feature type="domain" description="Heparinase II/III-like C-terminal" evidence="5">
    <location>
        <begin position="464"/>
        <end position="643"/>
    </location>
</feature>
<keyword evidence="3" id="KW-0574">Periplasm</keyword>
<keyword evidence="8" id="KW-1185">Reference proteome</keyword>
<accession>A0ABT7BWP5</accession>
<evidence type="ECO:0000313" key="7">
    <source>
        <dbReference type="EMBL" id="MDJ1182693.1"/>
    </source>
</evidence>
<dbReference type="PANTHER" id="PTHR39210">
    <property type="entry name" value="HEPARIN-SULFATE LYASE"/>
    <property type="match status" value="1"/>
</dbReference>
<evidence type="ECO:0000256" key="4">
    <source>
        <dbReference type="ARBA" id="ARBA00023239"/>
    </source>
</evidence>
<keyword evidence="4" id="KW-0456">Lyase</keyword>
<protein>
    <submittedName>
        <fullName evidence="7">DUF4962 domain-containing protein</fullName>
    </submittedName>
</protein>
<dbReference type="PANTHER" id="PTHR39210:SF1">
    <property type="entry name" value="HEPARIN-SULFATE LYASE"/>
    <property type="match status" value="1"/>
</dbReference>
<reference evidence="7 8" key="1">
    <citation type="submission" date="2023-01" db="EMBL/GenBank/DDBJ databases">
        <title>Novel diversity within Roseofilum (Cyanobacteria; Desertifilaceae) from marine benthic mats with descriptions of four novel species.</title>
        <authorList>
            <person name="Wang Y."/>
            <person name="Berthold D.E."/>
            <person name="Hu J."/>
            <person name="Lefler F.W."/>
            <person name="Laughinghouse H.D. IV."/>
        </authorList>
    </citation>
    <scope>NUCLEOTIDE SEQUENCE [LARGE SCALE GENOMIC DNA]</scope>
    <source>
        <strain evidence="7 8">BLCC-M143</strain>
    </source>
</reference>
<organism evidence="7 8">
    <name type="scientific">Roseofilum casamattae BLCC-M143</name>
    <dbReference type="NCBI Taxonomy" id="3022442"/>
    <lineage>
        <taxon>Bacteria</taxon>
        <taxon>Bacillati</taxon>
        <taxon>Cyanobacteriota</taxon>
        <taxon>Cyanophyceae</taxon>
        <taxon>Desertifilales</taxon>
        <taxon>Desertifilaceae</taxon>
        <taxon>Roseofilum</taxon>
        <taxon>Roseofilum casamattae</taxon>
    </lineage>
</organism>
<comment type="subcellular location">
    <subcellularLocation>
        <location evidence="1">Periplasm</location>
    </subcellularLocation>
</comment>
<dbReference type="EMBL" id="JAQOSQ010000003">
    <property type="protein sequence ID" value="MDJ1182693.1"/>
    <property type="molecule type" value="Genomic_DNA"/>
</dbReference>
<sequence>MQFPTSPNSPKVLFPYPSDGAIVACSPPHFAWFPVTGAEGYHIEVSNSQGEVIYQRDTGRIPVHVPDIIWSTGSYSWDIIAWNNSERVNRGLQSFTIAPDAASLPRPNLEELLARIPANHPRFLYTRDRVRAIAKTLATTRSQQWQKIQFIANEFLNAAAPSYPTFQHIADPTLRKMEYKQYFHQFRITVDRGLQYLALAYLVTEDEKYLLPAKNILLELASWPVGSEDVSSVYPKYNGDEIGLSIARTLHRAYDWLYHGLTDAEKAKVFSACQQRATQVFQYLQQRNYHQFPGRSHPGRLISYLLEMSLVLANATPEAVSWAGYALKALMSVHPHWGSDDGGWAQGIWYAKNYNVYSLPAIEALANICQLNLWERLFYRNFGYFLFYCTSPLAEMQPFGDGAERSVLGNCGGWLLNIMRFYAHKFCDRNLGWWAAQVIPHNEEIWELGLLYEDNLPQQIPNLPNARLFPEVGWAGLHSDLSRPEDDTFLLFKSSPYGSASHSHGDQNAFAIMKGGIPLAIPSGYYGPYYNSPHHREWTQSTKANNCILVNGKGQSIGDNTATGRIFAFENYPEMCYVAGDATPAYQGKLTRWERHILFLRSGLFILLDELAAPEPVTFQWMLHSLEKMSVDGNTIFSRRKGAELEVKLYATQSLTLSQTDLFKPTYNTDLPEAWHRSMPNHWHLSAATETPSRSLRIVAVMAVRCDREKLDIDVREEKGWIRAIAQNSLTNVKGAAQLIENTPIPDTIDPHPQESLLRLYGQSLSSNFTLKIP</sequence>
<feature type="domain" description="Heparinase II N-terminal" evidence="6">
    <location>
        <begin position="69"/>
        <end position="405"/>
    </location>
</feature>
<evidence type="ECO:0000313" key="8">
    <source>
        <dbReference type="Proteomes" id="UP001232992"/>
    </source>
</evidence>
<evidence type="ECO:0000259" key="6">
    <source>
        <dbReference type="Pfam" id="PF16332"/>
    </source>
</evidence>
<comment type="caution">
    <text evidence="7">The sequence shown here is derived from an EMBL/GenBank/DDBJ whole genome shotgun (WGS) entry which is preliminary data.</text>
</comment>
<dbReference type="InterPro" id="IPR013783">
    <property type="entry name" value="Ig-like_fold"/>
</dbReference>
<dbReference type="InterPro" id="IPR012480">
    <property type="entry name" value="Hepar_II_III_C"/>
</dbReference>
<dbReference type="Proteomes" id="UP001232992">
    <property type="component" value="Unassembled WGS sequence"/>
</dbReference>
<evidence type="ECO:0000256" key="3">
    <source>
        <dbReference type="ARBA" id="ARBA00022764"/>
    </source>
</evidence>
<evidence type="ECO:0000256" key="1">
    <source>
        <dbReference type="ARBA" id="ARBA00004418"/>
    </source>
</evidence>
<evidence type="ECO:0000259" key="5">
    <source>
        <dbReference type="Pfam" id="PF07940"/>
    </source>
</evidence>
<gene>
    <name evidence="7" type="ORF">PMH09_05745</name>
</gene>
<proteinExistence type="predicted"/>
<dbReference type="Gene3D" id="1.50.10.100">
    <property type="entry name" value="Chondroitin AC/alginate lyase"/>
    <property type="match status" value="1"/>
</dbReference>
<dbReference type="Pfam" id="PF16332">
    <property type="entry name" value="DUF4962"/>
    <property type="match status" value="1"/>
</dbReference>
<dbReference type="InterPro" id="IPR008929">
    <property type="entry name" value="Chondroitin_lyas"/>
</dbReference>
<dbReference type="Gene3D" id="2.70.98.70">
    <property type="match status" value="1"/>
</dbReference>
<dbReference type="Gene3D" id="2.60.40.10">
    <property type="entry name" value="Immunoglobulins"/>
    <property type="match status" value="1"/>
</dbReference>
<dbReference type="SUPFAM" id="SSF48230">
    <property type="entry name" value="Chondroitin AC/alginate lyase"/>
    <property type="match status" value="1"/>
</dbReference>
<name>A0ABT7BWP5_9CYAN</name>
<dbReference type="RefSeq" id="WP_283757344.1">
    <property type="nucleotide sequence ID" value="NZ_JAQOSQ010000003.1"/>
</dbReference>
<evidence type="ECO:0000256" key="2">
    <source>
        <dbReference type="ARBA" id="ARBA00022729"/>
    </source>
</evidence>